<feature type="transmembrane region" description="Helical" evidence="1">
    <location>
        <begin position="101"/>
        <end position="129"/>
    </location>
</feature>
<keyword evidence="1" id="KW-0472">Membrane</keyword>
<dbReference type="Proteomes" id="UP000823388">
    <property type="component" value="Chromosome 2N"/>
</dbReference>
<evidence type="ECO:0000259" key="2">
    <source>
        <dbReference type="Pfam" id="PF13968"/>
    </source>
</evidence>
<keyword evidence="1" id="KW-0812">Transmembrane</keyword>
<evidence type="ECO:0000313" key="3">
    <source>
        <dbReference type="EMBL" id="KAG2631506.1"/>
    </source>
</evidence>
<protein>
    <recommendedName>
        <fullName evidence="2">DUF4220 domain-containing protein</fullName>
    </recommendedName>
</protein>
<evidence type="ECO:0000256" key="1">
    <source>
        <dbReference type="SAM" id="Phobius"/>
    </source>
</evidence>
<dbReference type="Pfam" id="PF13968">
    <property type="entry name" value="DUF4220"/>
    <property type="match status" value="1"/>
</dbReference>
<proteinExistence type="predicted"/>
<name>A0A8T0VD97_PANVG</name>
<dbReference type="AlphaFoldDB" id="A0A8T0VD97"/>
<dbReference type="InterPro" id="IPR025315">
    <property type="entry name" value="DUF4220"/>
</dbReference>
<reference evidence="3" key="1">
    <citation type="submission" date="2020-05" db="EMBL/GenBank/DDBJ databases">
        <title>WGS assembly of Panicum virgatum.</title>
        <authorList>
            <person name="Lovell J.T."/>
            <person name="Jenkins J."/>
            <person name="Shu S."/>
            <person name="Juenger T.E."/>
            <person name="Schmutz J."/>
        </authorList>
    </citation>
    <scope>NUCLEOTIDE SEQUENCE</scope>
    <source>
        <strain evidence="3">AP13</strain>
    </source>
</reference>
<feature type="domain" description="DUF4220" evidence="2">
    <location>
        <begin position="8"/>
        <end position="243"/>
    </location>
</feature>
<evidence type="ECO:0000313" key="4">
    <source>
        <dbReference type="Proteomes" id="UP000823388"/>
    </source>
</evidence>
<comment type="caution">
    <text evidence="3">The sequence shown here is derived from an EMBL/GenBank/DDBJ whole genome shotgun (WGS) entry which is preliminary data.</text>
</comment>
<keyword evidence="4" id="KW-1185">Reference proteome</keyword>
<accession>A0A8T0VD97</accession>
<organism evidence="3 4">
    <name type="scientific">Panicum virgatum</name>
    <name type="common">Blackwell switchgrass</name>
    <dbReference type="NCBI Taxonomy" id="38727"/>
    <lineage>
        <taxon>Eukaryota</taxon>
        <taxon>Viridiplantae</taxon>
        <taxon>Streptophyta</taxon>
        <taxon>Embryophyta</taxon>
        <taxon>Tracheophyta</taxon>
        <taxon>Spermatophyta</taxon>
        <taxon>Magnoliopsida</taxon>
        <taxon>Liliopsida</taxon>
        <taxon>Poales</taxon>
        <taxon>Poaceae</taxon>
        <taxon>PACMAD clade</taxon>
        <taxon>Panicoideae</taxon>
        <taxon>Panicodae</taxon>
        <taxon>Paniceae</taxon>
        <taxon>Panicinae</taxon>
        <taxon>Panicum</taxon>
        <taxon>Panicum sect. Hiantes</taxon>
    </lineage>
</organism>
<dbReference type="PANTHER" id="PTHR31325">
    <property type="entry name" value="OS01G0798800 PROTEIN-RELATED"/>
    <property type="match status" value="1"/>
</dbReference>
<feature type="transmembrane region" description="Helical" evidence="1">
    <location>
        <begin position="163"/>
        <end position="180"/>
    </location>
</feature>
<keyword evidence="1" id="KW-1133">Transmembrane helix</keyword>
<gene>
    <name evidence="3" type="ORF">PVAP13_2NG038149</name>
</gene>
<dbReference type="EMBL" id="CM029040">
    <property type="protein sequence ID" value="KAG2631506.1"/>
    <property type="molecule type" value="Genomic_DNA"/>
</dbReference>
<sequence length="290" mass="33638">MGIATTGLVTLDKIWQLENVHPMMPRLKDLCLSFALFKLLRCRFARYKITNVRSVRMLKFFCSLLLKDGGHDRMFRVVADELSFVHDYYYSSLSISYAKCWLPILVIFLSLLSISYCIVAACFIVLLAAKENKNGYSRQIHCKFWCTQVQEVSIWRPENFGSLYFDVVPVFFLLALVLISEVRVMASYICSSWTKVALTCHHVNSTSLQRPLRMNSWVASLLLKCRLKIMEHWDETIGQCSVLVLHPRPILFDFIRRILRLPDQERKVKVPAAVKICIFDVLRSSHSNEC</sequence>